<evidence type="ECO:0000313" key="2">
    <source>
        <dbReference type="EMBL" id="KKF92435.1"/>
    </source>
</evidence>
<dbReference type="EMBL" id="LBBL01000412">
    <property type="protein sequence ID" value="KKF92435.1"/>
    <property type="molecule type" value="Genomic_DNA"/>
</dbReference>
<accession>A0A0F8AZN4</accession>
<dbReference type="OrthoDB" id="1939598at2759"/>
<name>A0A0F8AZN4_CERFI</name>
<keyword evidence="3" id="KW-1185">Reference proteome</keyword>
<comment type="caution">
    <text evidence="2">The sequence shown here is derived from an EMBL/GenBank/DDBJ whole genome shotgun (WGS) entry which is preliminary data.</text>
</comment>
<dbReference type="Proteomes" id="UP000034841">
    <property type="component" value="Unassembled WGS sequence"/>
</dbReference>
<reference evidence="2 3" key="1">
    <citation type="submission" date="2015-04" db="EMBL/GenBank/DDBJ databases">
        <title>Genome sequence of Ceratocystis platani, a major pathogen of plane trees.</title>
        <authorList>
            <person name="Belbahri L."/>
        </authorList>
    </citation>
    <scope>NUCLEOTIDE SEQUENCE [LARGE SCALE GENOMIC DNA]</scope>
    <source>
        <strain evidence="2 3">CFO</strain>
    </source>
</reference>
<protein>
    <submittedName>
        <fullName evidence="2">Uncharacterized protein</fullName>
    </submittedName>
</protein>
<sequence length="117" mass="12647">MTSYSNGRRAPNATRYLSNLNMLEPAAPAADEPYNLESDLALFTNAQFFDFDSGQNTDFQAPPPSNEIKREPVPPTTVSPTEMSEISFIPIVLSSPTFSPGLSQIPGLLRIAAGSQN</sequence>
<proteinExistence type="predicted"/>
<dbReference type="AlphaFoldDB" id="A0A0F8AZN4"/>
<feature type="region of interest" description="Disordered" evidence="1">
    <location>
        <begin position="53"/>
        <end position="81"/>
    </location>
</feature>
<evidence type="ECO:0000256" key="1">
    <source>
        <dbReference type="SAM" id="MobiDB-lite"/>
    </source>
</evidence>
<evidence type="ECO:0000313" key="3">
    <source>
        <dbReference type="Proteomes" id="UP000034841"/>
    </source>
</evidence>
<organism evidence="2 3">
    <name type="scientific">Ceratocystis fimbriata f. sp. platani</name>
    <dbReference type="NCBI Taxonomy" id="88771"/>
    <lineage>
        <taxon>Eukaryota</taxon>
        <taxon>Fungi</taxon>
        <taxon>Dikarya</taxon>
        <taxon>Ascomycota</taxon>
        <taxon>Pezizomycotina</taxon>
        <taxon>Sordariomycetes</taxon>
        <taxon>Hypocreomycetidae</taxon>
        <taxon>Microascales</taxon>
        <taxon>Ceratocystidaceae</taxon>
        <taxon>Ceratocystis</taxon>
    </lineage>
</organism>
<gene>
    <name evidence="2" type="ORF">CFO_g5210</name>
</gene>